<proteinExistence type="predicted"/>
<feature type="domain" description="DUF7779" evidence="3">
    <location>
        <begin position="354"/>
        <end position="437"/>
    </location>
</feature>
<feature type="domain" description="NB-ARC" evidence="2">
    <location>
        <begin position="116"/>
        <end position="259"/>
    </location>
</feature>
<evidence type="ECO:0000259" key="3">
    <source>
        <dbReference type="Pfam" id="PF25000"/>
    </source>
</evidence>
<evidence type="ECO:0000256" key="1">
    <source>
        <dbReference type="SAM" id="MobiDB-lite"/>
    </source>
</evidence>
<protein>
    <submittedName>
        <fullName evidence="4">FxSxx-COOH system tetratricopeptide repeat protein</fullName>
    </submittedName>
</protein>
<comment type="caution">
    <text evidence="4">The sequence shown here is derived from an EMBL/GenBank/DDBJ whole genome shotgun (WGS) entry which is preliminary data.</text>
</comment>
<dbReference type="InterPro" id="IPR056681">
    <property type="entry name" value="DUF7779"/>
</dbReference>
<dbReference type="PANTHER" id="PTHR35205:SF1">
    <property type="entry name" value="ZU5 DOMAIN-CONTAINING PROTEIN"/>
    <property type="match status" value="1"/>
</dbReference>
<evidence type="ECO:0000313" key="5">
    <source>
        <dbReference type="Proteomes" id="UP001499863"/>
    </source>
</evidence>
<name>A0ABP4J4V6_9ACTN</name>
<dbReference type="InterPro" id="IPR027417">
    <property type="entry name" value="P-loop_NTPase"/>
</dbReference>
<dbReference type="Proteomes" id="UP001499863">
    <property type="component" value="Unassembled WGS sequence"/>
</dbReference>
<dbReference type="Gene3D" id="3.40.50.300">
    <property type="entry name" value="P-loop containing nucleotide triphosphate hydrolases"/>
    <property type="match status" value="1"/>
</dbReference>
<dbReference type="EMBL" id="BAAAKJ010000259">
    <property type="protein sequence ID" value="GAA1403607.1"/>
    <property type="molecule type" value="Genomic_DNA"/>
</dbReference>
<dbReference type="SUPFAM" id="SSF48452">
    <property type="entry name" value="TPR-like"/>
    <property type="match status" value="1"/>
</dbReference>
<accession>A0ABP4J4V6</accession>
<sequence length="793" mass="84574">MTEPHPGESTDPATDPATDRATDPTEGTGAPSPAGGTPPPAREAATVRDNTFYGATAMVVGTGNTMNVHFPAPPKAVEWPYVRGLPPPRADGFRTRELPVDLTGPAEGGGDQLSWVLTGLGGSGKTQIAADLADRQLRDGHLDLLLWVTATSRDAIVASYAAAAHDLFGASDKNPDQAAAEFLTWLLPKPVAAGERPRRWLVVLDDVADPEDLRSLWPAPSPYGRTVATTRRQEASLGGDRRRQVPVGMFTPQEAADYLRESTVRSGRRDEAADLSSLAEDLGYLPLALAHARAYLADNPTLSCAEYRAELADRRLTLTDVFPEGSAIPGAPEPVALTWSLSLRRADALSPRGAARSVLQLVSFLDPNGVPAPVLAAPSVIGLLPSGTGAAPTARTLRQALGNLRRLSLAELDPERPTAAVRVHQLVQRSVRESLAPAPTTRVATAAADALLTVWEGNVDPATDGALRSNAAVLADGAFEHLLLPAPHEVLYRWGRSLGESGRPGGAARHFADLWQEVSTRFPDDDELLFKTRGYLAWWKAKSGDARGGAEAFASLLADQSRVLAPESDAFLQTRRSAAAWRGHAGDAPGAVAELERIYEDWSRIAGPDAPGAVSTRNHLAHLLARVGRHTDALAQHGEALREAEARYGRDDPRTVEARAAAMQHRGELGEPAVARDAYAELAAMRTARSPEHAGTLAARTQHAEWTGRAGDPAEAVRLLEAVLTEELALLGPVEVQTLAGRETLAVWRAEAGDFRGAVADLEALVPDQIAVLGRDNPAVDRTTRLLERWRTG</sequence>
<dbReference type="InterPro" id="IPR002182">
    <property type="entry name" value="NB-ARC"/>
</dbReference>
<reference evidence="5" key="1">
    <citation type="journal article" date="2019" name="Int. J. Syst. Evol. Microbiol.">
        <title>The Global Catalogue of Microorganisms (GCM) 10K type strain sequencing project: providing services to taxonomists for standard genome sequencing and annotation.</title>
        <authorList>
            <consortium name="The Broad Institute Genomics Platform"/>
            <consortium name="The Broad Institute Genome Sequencing Center for Infectious Disease"/>
            <person name="Wu L."/>
            <person name="Ma J."/>
        </authorList>
    </citation>
    <scope>NUCLEOTIDE SEQUENCE [LARGE SCALE GENOMIC DNA]</scope>
    <source>
        <strain evidence="5">JCM 12393</strain>
    </source>
</reference>
<dbReference type="InterPro" id="IPR011990">
    <property type="entry name" value="TPR-like_helical_dom_sf"/>
</dbReference>
<dbReference type="Pfam" id="PF25000">
    <property type="entry name" value="DUF7779"/>
    <property type="match status" value="1"/>
</dbReference>
<dbReference type="PANTHER" id="PTHR35205">
    <property type="entry name" value="NB-ARC AND TPR DOMAIN PROTEIN"/>
    <property type="match status" value="1"/>
</dbReference>
<keyword evidence="5" id="KW-1185">Reference proteome</keyword>
<dbReference type="RefSeq" id="WP_344339349.1">
    <property type="nucleotide sequence ID" value="NZ_BAAAKJ010000259.1"/>
</dbReference>
<feature type="region of interest" description="Disordered" evidence="1">
    <location>
        <begin position="1"/>
        <end position="44"/>
    </location>
</feature>
<dbReference type="Pfam" id="PF13374">
    <property type="entry name" value="TPR_10"/>
    <property type="match status" value="1"/>
</dbReference>
<dbReference type="SUPFAM" id="SSF52540">
    <property type="entry name" value="P-loop containing nucleoside triphosphate hydrolases"/>
    <property type="match status" value="1"/>
</dbReference>
<evidence type="ECO:0000259" key="2">
    <source>
        <dbReference type="Pfam" id="PF00931"/>
    </source>
</evidence>
<evidence type="ECO:0000313" key="4">
    <source>
        <dbReference type="EMBL" id="GAA1403607.1"/>
    </source>
</evidence>
<organism evidence="4 5">
    <name type="scientific">Kitasatospora putterlickiae</name>
    <dbReference type="NCBI Taxonomy" id="221725"/>
    <lineage>
        <taxon>Bacteria</taxon>
        <taxon>Bacillati</taxon>
        <taxon>Actinomycetota</taxon>
        <taxon>Actinomycetes</taxon>
        <taxon>Kitasatosporales</taxon>
        <taxon>Streptomycetaceae</taxon>
        <taxon>Kitasatospora</taxon>
    </lineage>
</organism>
<gene>
    <name evidence="4" type="primary">fxsT_1</name>
    <name evidence="4" type="ORF">GCM10009639_48670</name>
</gene>
<feature type="compositionally biased region" description="Low complexity" evidence="1">
    <location>
        <begin position="24"/>
        <end position="35"/>
    </location>
</feature>
<dbReference type="Gene3D" id="1.25.40.10">
    <property type="entry name" value="Tetratricopeptide repeat domain"/>
    <property type="match status" value="1"/>
</dbReference>
<dbReference type="Pfam" id="PF00931">
    <property type="entry name" value="NB-ARC"/>
    <property type="match status" value="1"/>
</dbReference>